<dbReference type="OrthoDB" id="2150604at2759"/>
<gene>
    <name evidence="1" type="ORF">K460DRAFT_276437</name>
</gene>
<dbReference type="Gene3D" id="3.30.559.10">
    <property type="entry name" value="Chloramphenicol acetyltransferase-like domain"/>
    <property type="match status" value="1"/>
</dbReference>
<dbReference type="Proteomes" id="UP000800039">
    <property type="component" value="Unassembled WGS sequence"/>
</dbReference>
<accession>A0A9P4LA29</accession>
<protein>
    <recommendedName>
        <fullName evidence="3">Alcohol acetyltransferase</fullName>
    </recommendedName>
</protein>
<keyword evidence="2" id="KW-1185">Reference proteome</keyword>
<evidence type="ECO:0008006" key="3">
    <source>
        <dbReference type="Google" id="ProtNLM"/>
    </source>
</evidence>
<evidence type="ECO:0000313" key="2">
    <source>
        <dbReference type="Proteomes" id="UP000800039"/>
    </source>
</evidence>
<dbReference type="AlphaFoldDB" id="A0A9P4LA29"/>
<dbReference type="EMBL" id="ML976615">
    <property type="protein sequence ID" value="KAF1847655.1"/>
    <property type="molecule type" value="Genomic_DNA"/>
</dbReference>
<dbReference type="GeneID" id="63845368"/>
<comment type="caution">
    <text evidence="1">The sequence shown here is derived from an EMBL/GenBank/DDBJ whole genome shotgun (WGS) entry which is preliminary data.</text>
</comment>
<dbReference type="GO" id="GO:0008080">
    <property type="term" value="F:N-acetyltransferase activity"/>
    <property type="evidence" value="ECO:0007669"/>
    <property type="project" value="TreeGrafter"/>
</dbReference>
<dbReference type="InterPro" id="IPR023213">
    <property type="entry name" value="CAT-like_dom_sf"/>
</dbReference>
<dbReference type="RefSeq" id="XP_040790218.1">
    <property type="nucleotide sequence ID" value="XM_040928115.1"/>
</dbReference>
<dbReference type="InterPro" id="IPR052058">
    <property type="entry name" value="Alcohol_O-acetyltransferase"/>
</dbReference>
<organism evidence="1 2">
    <name type="scientific">Cucurbitaria berberidis CBS 394.84</name>
    <dbReference type="NCBI Taxonomy" id="1168544"/>
    <lineage>
        <taxon>Eukaryota</taxon>
        <taxon>Fungi</taxon>
        <taxon>Dikarya</taxon>
        <taxon>Ascomycota</taxon>
        <taxon>Pezizomycotina</taxon>
        <taxon>Dothideomycetes</taxon>
        <taxon>Pleosporomycetidae</taxon>
        <taxon>Pleosporales</taxon>
        <taxon>Pleosporineae</taxon>
        <taxon>Cucurbitariaceae</taxon>
        <taxon>Cucurbitaria</taxon>
    </lineage>
</organism>
<name>A0A9P4LA29_9PLEO</name>
<sequence length="485" mass="54102">MVDVTNLEKLRTCGRLETYSTARHHLGIYKNVGLTATYTSSAATLTSLETLVFGALRGVLAKHAILGAIPLNEEKSYPDVYFARIPEIDFRTCVEFHQREDPLPRDGETDAELDALLVEQHNRDFKDELGSKPFWRLIILTSTKKPNEFSVSWFFHHALADGTSAFLFHESFLAALNSAAPEADADPIFKSLNTALFPPLEELHSMSISWPFFIKAVLGTILPSIFAKRPMKLWTGNPVPAEIDLAQPIHYRTLVFSAETTSKLAQASRKEKTSVTATLQCLLAASLFASVPAAECEKIKIASPMSMRRFLDGVAEDQITNAITQYGYLHQRLAVTSTDEAAKVEVLQYFSWDEARAVKAEIQTELAKEGWDNPIALLKYVSDMPRFFLEQLGKPRSPTLELSNIGVFRVTKTEMEMPWKIGRMTFSQTPNMTSCPICVNVVTGMDGNAVVNFSWREGAVEMELMEHVLECVSKGVEGLTTDPRP</sequence>
<reference evidence="1" key="1">
    <citation type="submission" date="2020-01" db="EMBL/GenBank/DDBJ databases">
        <authorList>
            <consortium name="DOE Joint Genome Institute"/>
            <person name="Haridas S."/>
            <person name="Albert R."/>
            <person name="Binder M."/>
            <person name="Bloem J."/>
            <person name="Labutti K."/>
            <person name="Salamov A."/>
            <person name="Andreopoulos B."/>
            <person name="Baker S.E."/>
            <person name="Barry K."/>
            <person name="Bills G."/>
            <person name="Bluhm B.H."/>
            <person name="Cannon C."/>
            <person name="Castanera R."/>
            <person name="Culley D.E."/>
            <person name="Daum C."/>
            <person name="Ezra D."/>
            <person name="Gonzalez J.B."/>
            <person name="Henrissat B."/>
            <person name="Kuo A."/>
            <person name="Liang C."/>
            <person name="Lipzen A."/>
            <person name="Lutzoni F."/>
            <person name="Magnuson J."/>
            <person name="Mondo S."/>
            <person name="Nolan M."/>
            <person name="Ohm R."/>
            <person name="Pangilinan J."/>
            <person name="Park H.-J."/>
            <person name="Ramirez L."/>
            <person name="Alfaro M."/>
            <person name="Sun H."/>
            <person name="Tritt A."/>
            <person name="Yoshinaga Y."/>
            <person name="Zwiers L.-H."/>
            <person name="Turgeon B.G."/>
            <person name="Goodwin S.B."/>
            <person name="Spatafora J.W."/>
            <person name="Crous P.W."/>
            <person name="Grigoriev I.V."/>
        </authorList>
    </citation>
    <scope>NUCLEOTIDE SEQUENCE</scope>
    <source>
        <strain evidence="1">CBS 394.84</strain>
    </source>
</reference>
<dbReference type="Pfam" id="PF07247">
    <property type="entry name" value="AATase"/>
    <property type="match status" value="1"/>
</dbReference>
<dbReference type="Gene3D" id="3.30.559.30">
    <property type="entry name" value="Nonribosomal peptide synthetase, condensation domain"/>
    <property type="match status" value="1"/>
</dbReference>
<dbReference type="InterPro" id="IPR010828">
    <property type="entry name" value="Atf2/Sli1-like"/>
</dbReference>
<proteinExistence type="predicted"/>
<dbReference type="PANTHER" id="PTHR28037">
    <property type="entry name" value="ALCOHOL O-ACETYLTRANSFERASE 1-RELATED"/>
    <property type="match status" value="1"/>
</dbReference>
<dbReference type="PANTHER" id="PTHR28037:SF1">
    <property type="entry name" value="ALCOHOL O-ACETYLTRANSFERASE 1-RELATED"/>
    <property type="match status" value="1"/>
</dbReference>
<evidence type="ECO:0000313" key="1">
    <source>
        <dbReference type="EMBL" id="KAF1847655.1"/>
    </source>
</evidence>
<dbReference type="SUPFAM" id="SSF52777">
    <property type="entry name" value="CoA-dependent acyltransferases"/>
    <property type="match status" value="2"/>
</dbReference>